<proteinExistence type="predicted"/>
<protein>
    <submittedName>
        <fullName evidence="2">Phospholipase/lecithinase/hemolysin</fullName>
    </submittedName>
</protein>
<dbReference type="InterPro" id="IPR051058">
    <property type="entry name" value="GDSL_Est/Lipase"/>
</dbReference>
<evidence type="ECO:0000313" key="3">
    <source>
        <dbReference type="Proteomes" id="UP000031843"/>
    </source>
</evidence>
<dbReference type="PANTHER" id="PTHR45648">
    <property type="entry name" value="GDSL LIPASE/ACYLHYDROLASE FAMILY PROTEIN (AFU_ORTHOLOGUE AFUA_4G14700)"/>
    <property type="match status" value="1"/>
</dbReference>
<name>A0A0C4YR07_9BURK</name>
<evidence type="ECO:0000256" key="1">
    <source>
        <dbReference type="ARBA" id="ARBA00022801"/>
    </source>
</evidence>
<dbReference type="SUPFAM" id="SSF52266">
    <property type="entry name" value="SGNH hydrolase"/>
    <property type="match status" value="1"/>
</dbReference>
<dbReference type="GO" id="GO:0016788">
    <property type="term" value="F:hydrolase activity, acting on ester bonds"/>
    <property type="evidence" value="ECO:0007669"/>
    <property type="project" value="InterPro"/>
</dbReference>
<dbReference type="EMBL" id="CP010537">
    <property type="protein sequence ID" value="AJG23011.1"/>
    <property type="molecule type" value="Genomic_DNA"/>
</dbReference>
<organism evidence="2 3">
    <name type="scientific">Cupriavidus basilensis</name>
    <dbReference type="NCBI Taxonomy" id="68895"/>
    <lineage>
        <taxon>Bacteria</taxon>
        <taxon>Pseudomonadati</taxon>
        <taxon>Pseudomonadota</taxon>
        <taxon>Betaproteobacteria</taxon>
        <taxon>Burkholderiales</taxon>
        <taxon>Burkholderiaceae</taxon>
        <taxon>Cupriavidus</taxon>
    </lineage>
</organism>
<reference evidence="2 3" key="1">
    <citation type="journal article" date="2015" name="Genome Announc.">
        <title>Complete Genome Sequence of Cupriavidus basilensis 4G11, Isolated from the Oak Ridge Field Research Center Site.</title>
        <authorList>
            <person name="Ray J."/>
            <person name="Waters R.J."/>
            <person name="Skerker J.M."/>
            <person name="Kuehl J.V."/>
            <person name="Price M.N."/>
            <person name="Huang J."/>
            <person name="Chakraborty R."/>
            <person name="Arkin A.P."/>
            <person name="Deutschbauer A."/>
        </authorList>
    </citation>
    <scope>NUCLEOTIDE SEQUENCE [LARGE SCALE GENOMIC DNA]</scope>
    <source>
        <strain evidence="2">4G11</strain>
    </source>
</reference>
<dbReference type="STRING" id="68895.RR42_s1423"/>
<dbReference type="KEGG" id="cbw:RR42_s1423"/>
<dbReference type="OrthoDB" id="5292073at2"/>
<evidence type="ECO:0000313" key="2">
    <source>
        <dbReference type="EMBL" id="AJG23011.1"/>
    </source>
</evidence>
<keyword evidence="3" id="KW-1185">Reference proteome</keyword>
<gene>
    <name evidence="2" type="ORF">RR42_s1423</name>
</gene>
<keyword evidence="1" id="KW-0378">Hydrolase</keyword>
<dbReference type="InterPro" id="IPR001087">
    <property type="entry name" value="GDSL"/>
</dbReference>
<sequence>MQGSHEGSNDKLRAAMLAVVISLVAACGGDGGAGGSGNGSGAGAPAGGIALQVVSFGDSLSDVGTFAPIASAVGGGRFTTNPGQVWTQDVAQYYGDTLSAAFTIDITHQLHAQSGLGYAQGGATVATPANLNDFLTDVIGNVEMPVNQQVSSYLSAHGSFNANQLVLVWGGSNDVLRAGALPAAAQTVQAAAATLAQIVGQIIQNGATHVVVVNVPNVGLAPKGVASADGGANLTQLSQIFNNSLNAALQADGLQGKVIQIDSYAWENQVIASFQANGFVVSNTGVACDPAKTPHDTALLCAPATYVTANADQTYMFADDLHPATRLHALFAQFVERQIAGSGLGR</sequence>
<dbReference type="Pfam" id="PF00657">
    <property type="entry name" value="Lipase_GDSL"/>
    <property type="match status" value="1"/>
</dbReference>
<dbReference type="AlphaFoldDB" id="A0A0C4YR07"/>
<dbReference type="PANTHER" id="PTHR45648:SF22">
    <property type="entry name" value="GDSL LIPASE_ACYLHYDROLASE FAMILY PROTEIN (AFU_ORTHOLOGUE AFUA_4G14700)"/>
    <property type="match status" value="1"/>
</dbReference>
<dbReference type="Gene3D" id="3.40.50.1110">
    <property type="entry name" value="SGNH hydrolase"/>
    <property type="match status" value="1"/>
</dbReference>
<dbReference type="InterPro" id="IPR036514">
    <property type="entry name" value="SGNH_hydro_sf"/>
</dbReference>
<dbReference type="Proteomes" id="UP000031843">
    <property type="component" value="Chromosome secondary"/>
</dbReference>
<accession>A0A0C4YR07</accession>